<keyword evidence="1" id="KW-0812">Transmembrane</keyword>
<keyword evidence="1" id="KW-1133">Transmembrane helix</keyword>
<keyword evidence="1" id="KW-0472">Membrane</keyword>
<organism evidence="2">
    <name type="scientific">Siphoviridae sp. ctRuT6</name>
    <dbReference type="NCBI Taxonomy" id="2826339"/>
    <lineage>
        <taxon>Viruses</taxon>
        <taxon>Duplodnaviria</taxon>
        <taxon>Heunggongvirae</taxon>
        <taxon>Uroviricota</taxon>
        <taxon>Caudoviricetes</taxon>
    </lineage>
</organism>
<evidence type="ECO:0000313" key="2">
    <source>
        <dbReference type="EMBL" id="DAD88879.1"/>
    </source>
</evidence>
<reference evidence="2" key="1">
    <citation type="journal article" date="2021" name="Proc. Natl. Acad. Sci. U.S.A.">
        <title>A Catalog of Tens of Thousands of Viruses from Human Metagenomes Reveals Hidden Associations with Chronic Diseases.</title>
        <authorList>
            <person name="Tisza M.J."/>
            <person name="Buck C.B."/>
        </authorList>
    </citation>
    <scope>NUCLEOTIDE SEQUENCE</scope>
    <source>
        <strain evidence="2">CtRuT6</strain>
    </source>
</reference>
<sequence length="55" mass="6664">MLTLRKDRPYQRATSCAYAYTIFLSLYIVFSYPYLWVKNEFLRVILNFYVLGDNL</sequence>
<dbReference type="EMBL" id="BK015049">
    <property type="protein sequence ID" value="DAD88879.1"/>
    <property type="molecule type" value="Genomic_DNA"/>
</dbReference>
<protein>
    <submittedName>
        <fullName evidence="2">Uncharacterized protein</fullName>
    </submittedName>
</protein>
<accession>A0A8S5N3G4</accession>
<evidence type="ECO:0000256" key="1">
    <source>
        <dbReference type="SAM" id="Phobius"/>
    </source>
</evidence>
<feature type="transmembrane region" description="Helical" evidence="1">
    <location>
        <begin position="17"/>
        <end position="37"/>
    </location>
</feature>
<name>A0A8S5N3G4_9CAUD</name>
<proteinExistence type="predicted"/>